<dbReference type="InterPro" id="IPR029787">
    <property type="entry name" value="Nucleotide_cyclase"/>
</dbReference>
<dbReference type="SMART" id="SM00052">
    <property type="entry name" value="EAL"/>
    <property type="match status" value="1"/>
</dbReference>
<dbReference type="Pfam" id="PF00563">
    <property type="entry name" value="EAL"/>
    <property type="match status" value="1"/>
</dbReference>
<sequence>MRTACPSVKKIMFFVGVFACLHLGISKLYAQEQPQKSLTLGLPAFWDKETTRRQWQPLADYLSQSLPNAEIHLQVLDLPEFEQALAQEALDFIFINPSLYVLYTYRYGLSSPLATLVNHQHGQDLPHFAGVIFTKASNAYIHNLADLRGQTLAAVAPESLAAYQMQAYELRQIGLYLPQDATILWTGLPLQQVVDAVMAGQADAGFIRAGVLESLQAQGQLAAQDVRIIGRIHYPDFPLAASTRLYPNWPFAARRHLDNELSRQVASALLALPWHGEVAQRLQITGFSVPGDYRLIDQLLRELELAPFDQINLSWRQIWARWQYPLLVIFSLFALFLVISLIWLLRANRTLRHSRASIHKLAYYHPLTHLPNRAYLLESLATCLQEAKAQQALLLVNLDQFKTINNARGSQFADKVLELLAQRLLHLKTDKVNIFHLNADEFAVLGTLEAPEHLLETLLATFALDGEILHLSISAGLAKYTCLETPAHAESWLKAASTALSQAKQAGGRQLVVFDPVMATNFQQTFELENELLHALQTQAFELYLQPQVDAQAQVRAAEVLLRWPHPTKGMISPALFIPIAEKSHLIVDLGWWVVEESLKIAQQIQNRQIMLAINISARHFRQQNFVSHLFYLLNQYQVEAQYITLEITESLVIDDIQDLVTKMQALKALGFHLSIDDFGTGYSSLAYLKRLPIHELKIDRSFIKDLPADKDAAALVEAILAVADKMQLRVVAEGVETQEQADFLNQRAQLLHQGYFFARPQSAQVWLKTWQSSMQGLPRMTALAKF</sequence>
<dbReference type="AlphaFoldDB" id="A0A1H6TZZ7"/>
<dbReference type="PANTHER" id="PTHR33121:SF70">
    <property type="entry name" value="SIGNALING PROTEIN YKOW"/>
    <property type="match status" value="1"/>
</dbReference>
<protein>
    <submittedName>
        <fullName evidence="4">Diguanylate cyclase (GGDEF) domain-containing protein</fullName>
    </submittedName>
</protein>
<dbReference type="Gene3D" id="3.40.190.10">
    <property type="entry name" value="Periplasmic binding protein-like II"/>
    <property type="match status" value="2"/>
</dbReference>
<dbReference type="SUPFAM" id="SSF53850">
    <property type="entry name" value="Periplasmic binding protein-like II"/>
    <property type="match status" value="1"/>
</dbReference>
<dbReference type="InterPro" id="IPR001633">
    <property type="entry name" value="EAL_dom"/>
</dbReference>
<feature type="domain" description="GGDEF" evidence="3">
    <location>
        <begin position="389"/>
        <end position="516"/>
    </location>
</feature>
<dbReference type="CDD" id="cd01948">
    <property type="entry name" value="EAL"/>
    <property type="match status" value="1"/>
</dbReference>
<dbReference type="Pfam" id="PF00990">
    <property type="entry name" value="GGDEF"/>
    <property type="match status" value="1"/>
</dbReference>
<dbReference type="Pfam" id="PF12974">
    <property type="entry name" value="Phosphonate-bd"/>
    <property type="match status" value="1"/>
</dbReference>
<dbReference type="InterPro" id="IPR043128">
    <property type="entry name" value="Rev_trsase/Diguanyl_cyclase"/>
</dbReference>
<keyword evidence="5" id="KW-1185">Reference proteome</keyword>
<gene>
    <name evidence="4" type="ORF">SAMN05421831_11332</name>
</gene>
<organism evidence="4 5">
    <name type="scientific">Allopseudospirillum japonicum</name>
    <dbReference type="NCBI Taxonomy" id="64971"/>
    <lineage>
        <taxon>Bacteria</taxon>
        <taxon>Pseudomonadati</taxon>
        <taxon>Pseudomonadota</taxon>
        <taxon>Gammaproteobacteria</taxon>
        <taxon>Oceanospirillales</taxon>
        <taxon>Oceanospirillaceae</taxon>
        <taxon>Allopseudospirillum</taxon>
    </lineage>
</organism>
<dbReference type="InterPro" id="IPR050706">
    <property type="entry name" value="Cyclic-di-GMP_PDE-like"/>
</dbReference>
<dbReference type="Gene3D" id="3.20.20.450">
    <property type="entry name" value="EAL domain"/>
    <property type="match status" value="1"/>
</dbReference>
<name>A0A1H6TZZ7_9GAMM</name>
<dbReference type="EMBL" id="FNYH01000013">
    <property type="protein sequence ID" value="SEI85601.1"/>
    <property type="molecule type" value="Genomic_DNA"/>
</dbReference>
<evidence type="ECO:0000313" key="5">
    <source>
        <dbReference type="Proteomes" id="UP000242999"/>
    </source>
</evidence>
<dbReference type="SUPFAM" id="SSF55073">
    <property type="entry name" value="Nucleotide cyclase"/>
    <property type="match status" value="1"/>
</dbReference>
<dbReference type="SMART" id="SM00267">
    <property type="entry name" value="GGDEF"/>
    <property type="match status" value="1"/>
</dbReference>
<dbReference type="RefSeq" id="WP_143051967.1">
    <property type="nucleotide sequence ID" value="NZ_FNYH01000013.1"/>
</dbReference>
<dbReference type="PANTHER" id="PTHR33121">
    <property type="entry name" value="CYCLIC DI-GMP PHOSPHODIESTERASE PDEF"/>
    <property type="match status" value="1"/>
</dbReference>
<dbReference type="GO" id="GO:0071111">
    <property type="term" value="F:cyclic-guanylate-specific phosphodiesterase activity"/>
    <property type="evidence" value="ECO:0007669"/>
    <property type="project" value="InterPro"/>
</dbReference>
<evidence type="ECO:0000259" key="3">
    <source>
        <dbReference type="PROSITE" id="PS50887"/>
    </source>
</evidence>
<dbReference type="Proteomes" id="UP000242999">
    <property type="component" value="Unassembled WGS sequence"/>
</dbReference>
<keyword evidence="1" id="KW-1133">Transmembrane helix</keyword>
<feature type="transmembrane region" description="Helical" evidence="1">
    <location>
        <begin position="322"/>
        <end position="345"/>
    </location>
</feature>
<proteinExistence type="predicted"/>
<dbReference type="PROSITE" id="PS50887">
    <property type="entry name" value="GGDEF"/>
    <property type="match status" value="1"/>
</dbReference>
<keyword evidence="1" id="KW-0812">Transmembrane</keyword>
<dbReference type="NCBIfam" id="TIGR00254">
    <property type="entry name" value="GGDEF"/>
    <property type="match status" value="1"/>
</dbReference>
<accession>A0A1H6TZZ7</accession>
<keyword evidence="1" id="KW-0472">Membrane</keyword>
<dbReference type="SUPFAM" id="SSF141868">
    <property type="entry name" value="EAL domain-like"/>
    <property type="match status" value="1"/>
</dbReference>
<dbReference type="Gene3D" id="3.30.70.270">
    <property type="match status" value="1"/>
</dbReference>
<dbReference type="STRING" id="64971.SAMN05421831_11332"/>
<evidence type="ECO:0000256" key="1">
    <source>
        <dbReference type="SAM" id="Phobius"/>
    </source>
</evidence>
<dbReference type="CDD" id="cd01949">
    <property type="entry name" value="GGDEF"/>
    <property type="match status" value="1"/>
</dbReference>
<reference evidence="5" key="1">
    <citation type="submission" date="2016-10" db="EMBL/GenBank/DDBJ databases">
        <authorList>
            <person name="Varghese N."/>
            <person name="Submissions S."/>
        </authorList>
    </citation>
    <scope>NUCLEOTIDE SEQUENCE [LARGE SCALE GENOMIC DNA]</scope>
    <source>
        <strain evidence="5">DSM 7165</strain>
    </source>
</reference>
<evidence type="ECO:0000259" key="2">
    <source>
        <dbReference type="PROSITE" id="PS50883"/>
    </source>
</evidence>
<dbReference type="InterPro" id="IPR035919">
    <property type="entry name" value="EAL_sf"/>
</dbReference>
<dbReference type="InterPro" id="IPR000160">
    <property type="entry name" value="GGDEF_dom"/>
</dbReference>
<dbReference type="PROSITE" id="PS50883">
    <property type="entry name" value="EAL"/>
    <property type="match status" value="1"/>
</dbReference>
<evidence type="ECO:0000313" key="4">
    <source>
        <dbReference type="EMBL" id="SEI85601.1"/>
    </source>
</evidence>
<feature type="domain" description="EAL" evidence="2">
    <location>
        <begin position="525"/>
        <end position="775"/>
    </location>
</feature>
<dbReference type="OrthoDB" id="9176779at2"/>